<sequence>MKLRIRVERQHLQWHALRLLVEVGTIASQHLARKGVQAVVQLVLQAVDRPCILDGVLRLEHGTLHLHVVKLHIGVQGQCRQRHALWLAVQIVAVALQQAVCHLLCHSIERLNNRIRGIDRLPLGQLILLLQHAGALGVLVHIQNFDRHAARLGIEAVEIRALHLLRKLLRTVHELALQRHNLGLVLLRILQLQLRPLHFL</sequence>
<proteinExistence type="predicted"/>
<name>S9TIE5_9TRYP</name>
<dbReference type="Proteomes" id="UP000015354">
    <property type="component" value="Unassembled WGS sequence"/>
</dbReference>
<dbReference type="AlphaFoldDB" id="S9TIE5"/>
<protein>
    <submittedName>
        <fullName evidence="1">Uncharacterized protein</fullName>
    </submittedName>
</protein>
<accession>S9TIE5</accession>
<organism evidence="1 2">
    <name type="scientific">Strigomonas culicis</name>
    <dbReference type="NCBI Taxonomy" id="28005"/>
    <lineage>
        <taxon>Eukaryota</taxon>
        <taxon>Discoba</taxon>
        <taxon>Euglenozoa</taxon>
        <taxon>Kinetoplastea</taxon>
        <taxon>Metakinetoplastina</taxon>
        <taxon>Trypanosomatida</taxon>
        <taxon>Trypanosomatidae</taxon>
        <taxon>Strigomonadinae</taxon>
        <taxon>Strigomonas</taxon>
    </lineage>
</organism>
<evidence type="ECO:0000313" key="1">
    <source>
        <dbReference type="EMBL" id="EPY17872.1"/>
    </source>
</evidence>
<gene>
    <name evidence="1" type="ORF">STCU_10353</name>
</gene>
<comment type="caution">
    <text evidence="1">The sequence shown here is derived from an EMBL/GenBank/DDBJ whole genome shotgun (WGS) entry which is preliminary data.</text>
</comment>
<reference evidence="1 2" key="1">
    <citation type="journal article" date="2013" name="PLoS ONE">
        <title>Predicting the Proteins of Angomonas deanei, Strigomonas culicis and Their Respective Endosymbionts Reveals New Aspects of the Trypanosomatidae Family.</title>
        <authorList>
            <person name="Motta M.C."/>
            <person name="Martins A.C."/>
            <person name="de Souza S.S."/>
            <person name="Catta-Preta C.M."/>
            <person name="Silva R."/>
            <person name="Klein C.C."/>
            <person name="de Almeida L.G."/>
            <person name="de Lima Cunha O."/>
            <person name="Ciapina L.P."/>
            <person name="Brocchi M."/>
            <person name="Colabardini A.C."/>
            <person name="de Araujo Lima B."/>
            <person name="Machado C.R."/>
            <person name="de Almeida Soares C.M."/>
            <person name="Probst C.M."/>
            <person name="de Menezes C.B."/>
            <person name="Thompson C.E."/>
            <person name="Bartholomeu D.C."/>
            <person name="Gradia D.F."/>
            <person name="Pavoni D.P."/>
            <person name="Grisard E.C."/>
            <person name="Fantinatti-Garboggini F."/>
            <person name="Marchini F.K."/>
            <person name="Rodrigues-Luiz G.F."/>
            <person name="Wagner G."/>
            <person name="Goldman G.H."/>
            <person name="Fietto J.L."/>
            <person name="Elias M.C."/>
            <person name="Goldman M.H."/>
            <person name="Sagot M.F."/>
            <person name="Pereira M."/>
            <person name="Stoco P.H."/>
            <person name="de Mendonca-Neto R.P."/>
            <person name="Teixeira S.M."/>
            <person name="Maciel T.E."/>
            <person name="de Oliveira Mendes T.A."/>
            <person name="Urmenyi T.P."/>
            <person name="de Souza W."/>
            <person name="Schenkman S."/>
            <person name="de Vasconcelos A.T."/>
        </authorList>
    </citation>
    <scope>NUCLEOTIDE SEQUENCE [LARGE SCALE GENOMIC DNA]</scope>
</reference>
<keyword evidence="2" id="KW-1185">Reference proteome</keyword>
<evidence type="ECO:0000313" key="2">
    <source>
        <dbReference type="Proteomes" id="UP000015354"/>
    </source>
</evidence>
<dbReference type="EMBL" id="ATMH01010242">
    <property type="protein sequence ID" value="EPY17872.1"/>
    <property type="molecule type" value="Genomic_DNA"/>
</dbReference>